<evidence type="ECO:0000313" key="2">
    <source>
        <dbReference type="EMBL" id="SEC38789.1"/>
    </source>
</evidence>
<reference evidence="3" key="1">
    <citation type="submission" date="2016-10" db="EMBL/GenBank/DDBJ databases">
        <authorList>
            <person name="Varghese N."/>
            <person name="Submissions S."/>
        </authorList>
    </citation>
    <scope>NUCLEOTIDE SEQUENCE [LARGE SCALE GENOMIC DNA]</scope>
    <source>
        <strain evidence="3">DSM 44234</strain>
    </source>
</reference>
<evidence type="ECO:0000313" key="3">
    <source>
        <dbReference type="Proteomes" id="UP000182241"/>
    </source>
</evidence>
<organism evidence="2 3">
    <name type="scientific">Tsukamurella tyrosinosolvens</name>
    <dbReference type="NCBI Taxonomy" id="57704"/>
    <lineage>
        <taxon>Bacteria</taxon>
        <taxon>Bacillati</taxon>
        <taxon>Actinomycetota</taxon>
        <taxon>Actinomycetes</taxon>
        <taxon>Mycobacteriales</taxon>
        <taxon>Tsukamurellaceae</taxon>
        <taxon>Tsukamurella</taxon>
    </lineage>
</organism>
<feature type="signal peptide" evidence="1">
    <location>
        <begin position="1"/>
        <end position="37"/>
    </location>
</feature>
<sequence>MIANSTSTSRRARFASATALLAALAAGGTALAPAASAAPVSPNLVLTKAEFPAGSNDYRTGRLNGEAVTIKNTAPQQCKDAANRLNGANANAQSVAASARNGYSFMTAGVISPAQGTLWRGVAQACSGRNAELPVPGDLTRFNPTVITYGEDEGAGAIEGAADVNGYTVNVYVRGLSETPANTARFWQVFRAQIQKVERAR</sequence>
<dbReference type="AlphaFoldDB" id="A0A1H4S3T6"/>
<dbReference type="STRING" id="57704.SAMN04489793_2166"/>
<keyword evidence="1" id="KW-0732">Signal</keyword>
<evidence type="ECO:0008006" key="4">
    <source>
        <dbReference type="Google" id="ProtNLM"/>
    </source>
</evidence>
<evidence type="ECO:0000256" key="1">
    <source>
        <dbReference type="SAM" id="SignalP"/>
    </source>
</evidence>
<proteinExistence type="predicted"/>
<dbReference type="InterPro" id="IPR006311">
    <property type="entry name" value="TAT_signal"/>
</dbReference>
<keyword evidence="3" id="KW-1185">Reference proteome</keyword>
<dbReference type="EMBL" id="FNSA01000003">
    <property type="protein sequence ID" value="SEC38789.1"/>
    <property type="molecule type" value="Genomic_DNA"/>
</dbReference>
<dbReference type="Proteomes" id="UP000182241">
    <property type="component" value="Unassembled WGS sequence"/>
</dbReference>
<dbReference type="PROSITE" id="PS51318">
    <property type="entry name" value="TAT"/>
    <property type="match status" value="1"/>
</dbReference>
<feature type="chain" id="PRO_5010354055" description="PknH-like extracellular domain-containing protein" evidence="1">
    <location>
        <begin position="38"/>
        <end position="201"/>
    </location>
</feature>
<dbReference type="OrthoDB" id="4774367at2"/>
<gene>
    <name evidence="2" type="ORF">SAMN04489793_2166</name>
</gene>
<protein>
    <recommendedName>
        <fullName evidence="4">PknH-like extracellular domain-containing protein</fullName>
    </recommendedName>
</protein>
<accession>A0A1H4S3T6</accession>
<dbReference type="RefSeq" id="WP_068742173.1">
    <property type="nucleotide sequence ID" value="NZ_CBDRGN010000001.1"/>
</dbReference>
<name>A0A1H4S3T6_TSUTY</name>